<accession>A0A6F8ZEG8</accession>
<dbReference type="EMBL" id="LR778114">
    <property type="protein sequence ID" value="CAB1128060.1"/>
    <property type="molecule type" value="Genomic_DNA"/>
</dbReference>
<evidence type="ECO:0000313" key="2">
    <source>
        <dbReference type="EMBL" id="CAB1128060.1"/>
    </source>
</evidence>
<dbReference type="KEGG" id="hfv:R50_0554"/>
<evidence type="ECO:0000313" key="3">
    <source>
        <dbReference type="Proteomes" id="UP000503399"/>
    </source>
</evidence>
<evidence type="ECO:0000256" key="1">
    <source>
        <dbReference type="SAM" id="Phobius"/>
    </source>
</evidence>
<proteinExistence type="predicted"/>
<name>A0A6F8ZEG8_9FIRM</name>
<feature type="transmembrane region" description="Helical" evidence="1">
    <location>
        <begin position="46"/>
        <end position="63"/>
    </location>
</feature>
<evidence type="ECO:0008006" key="4">
    <source>
        <dbReference type="Google" id="ProtNLM"/>
    </source>
</evidence>
<dbReference type="AlphaFoldDB" id="A0A6F8ZEG8"/>
<gene>
    <name evidence="2" type="ORF">R50_0554</name>
</gene>
<organism evidence="2 3">
    <name type="scientific">Candidatus Hydrogenisulfobacillus filiaventi</name>
    <dbReference type="NCBI Taxonomy" id="2707344"/>
    <lineage>
        <taxon>Bacteria</taxon>
        <taxon>Bacillati</taxon>
        <taxon>Bacillota</taxon>
        <taxon>Clostridia</taxon>
        <taxon>Eubacteriales</taxon>
        <taxon>Clostridiales Family XVII. Incertae Sedis</taxon>
        <taxon>Candidatus Hydrogenisulfobacillus</taxon>
    </lineage>
</organism>
<reference evidence="2 3" key="1">
    <citation type="submission" date="2020-02" db="EMBL/GenBank/DDBJ databases">
        <authorList>
            <person name="Hogendoorn C."/>
        </authorList>
    </citation>
    <scope>NUCLEOTIDE SEQUENCE [LARGE SCALE GENOMIC DNA]</scope>
    <source>
        <strain evidence="2">R501</strain>
    </source>
</reference>
<protein>
    <recommendedName>
        <fullName evidence="4">DUF4064 domain-containing protein</fullName>
    </recommendedName>
</protein>
<keyword evidence="1" id="KW-0472">Membrane</keyword>
<feature type="transmembrane region" description="Helical" evidence="1">
    <location>
        <begin position="72"/>
        <end position="105"/>
    </location>
</feature>
<keyword evidence="1" id="KW-0812">Transmembrane</keyword>
<dbReference type="Proteomes" id="UP000503399">
    <property type="component" value="Chromosome"/>
</dbReference>
<keyword evidence="3" id="KW-1185">Reference proteome</keyword>
<keyword evidence="1" id="KW-1133">Transmembrane helix</keyword>
<sequence>MRWGAFLLGLAGGGWGLYTARAEIYVSHFAPGHGYMRPIPFQFGGYTDVVAGLALLAAVALLIRPLRLAGGILLLLTAAAGILTAGTFWVIPGSLLFLAAMLGLFSGPGAERPQGGSPLGREG</sequence>